<comment type="subcellular location">
    <subcellularLocation>
        <location evidence="9">Cytoplasm</location>
    </subcellularLocation>
</comment>
<dbReference type="SUPFAM" id="SSF52402">
    <property type="entry name" value="Adenine nucleotide alpha hydrolases-like"/>
    <property type="match status" value="1"/>
</dbReference>
<dbReference type="InterPro" id="IPR046884">
    <property type="entry name" value="MnmA-like_central"/>
</dbReference>
<dbReference type="InterPro" id="IPR046885">
    <property type="entry name" value="MnmA-like_C"/>
</dbReference>
<evidence type="ECO:0000256" key="5">
    <source>
        <dbReference type="ARBA" id="ARBA00022840"/>
    </source>
</evidence>
<dbReference type="InterPro" id="IPR014729">
    <property type="entry name" value="Rossmann-like_a/b/a_fold"/>
</dbReference>
<feature type="active site" description="Cysteine persulfide intermediate" evidence="9">
    <location>
        <position position="190"/>
    </location>
</feature>
<feature type="disulfide bond" description="Alternate" evidence="9">
    <location>
        <begin position="93"/>
        <end position="190"/>
    </location>
</feature>
<feature type="region of interest" description="Interaction with tRNA" evidence="9">
    <location>
        <begin position="140"/>
        <end position="142"/>
    </location>
</feature>
<accession>A0ABV1E524</accession>
<dbReference type="GO" id="GO:0103016">
    <property type="term" value="F:tRNA-uridine 2-sulfurtransferase activity"/>
    <property type="evidence" value="ECO:0007669"/>
    <property type="project" value="UniProtKB-EC"/>
</dbReference>
<dbReference type="Pfam" id="PF20258">
    <property type="entry name" value="tRNA_Me_trans_C"/>
    <property type="match status" value="1"/>
</dbReference>
<dbReference type="NCBIfam" id="TIGR00420">
    <property type="entry name" value="trmU"/>
    <property type="match status" value="1"/>
</dbReference>
<protein>
    <recommendedName>
        <fullName evidence="9">tRNA-specific 2-thiouridylase MnmA</fullName>
        <ecNumber evidence="9">2.8.1.13</ecNumber>
    </recommendedName>
</protein>
<evidence type="ECO:0000256" key="4">
    <source>
        <dbReference type="ARBA" id="ARBA00022741"/>
    </source>
</evidence>
<dbReference type="Pfam" id="PF20259">
    <property type="entry name" value="tRNA_Me_trans_M"/>
    <property type="match status" value="1"/>
</dbReference>
<sequence length="361" mass="39717">MPKKRVLVGMSGGVDSSAAAALLLEQGYEVVGATMDLLPDGPSPDLADAKRVAAALGIEHHVLPFQKEFEKEVITPFCGEYLAGRTPNPCIFCNRSIKFGEMVKAADRLCCDLVATGHYARIEFDQSLGRWLLKRADTRKDQSYVLYHLSQRQLSRVLLPLASYTKDEIRAIAVRYALPVAQKGESQEICFVKNQDYPSFVTAFTGKDTPPGDFVDEEGRVIGRHKGILHYTIGQRKGLGQSFGRHMYVSRIDPETNTVCLVESGREYFSGLTAARLNAVAFDRFPAAFEAQAMIRYQAKPAPCRVELTGEDRARVTFQTPQRAVTPGQSVVFYEGGTVLGGGIIDAGIPVQETDLPLEHT</sequence>
<dbReference type="Gene3D" id="2.30.30.280">
    <property type="entry name" value="Adenine nucleotide alpha hydrolases-like domains"/>
    <property type="match status" value="1"/>
</dbReference>
<feature type="domain" description="tRNA-specific 2-thiouridylase MnmA-like C-terminal" evidence="10">
    <location>
        <begin position="287"/>
        <end position="345"/>
    </location>
</feature>
<proteinExistence type="inferred from homology"/>
<evidence type="ECO:0000256" key="3">
    <source>
        <dbReference type="ARBA" id="ARBA00022694"/>
    </source>
</evidence>
<keyword evidence="9" id="KW-0963">Cytoplasm</keyword>
<feature type="active site" description="Nucleophile" evidence="9">
    <location>
        <position position="93"/>
    </location>
</feature>
<dbReference type="PANTHER" id="PTHR11933:SF5">
    <property type="entry name" value="MITOCHONDRIAL TRNA-SPECIFIC 2-THIOURIDYLASE 1"/>
    <property type="match status" value="1"/>
</dbReference>
<dbReference type="Gene3D" id="3.40.50.620">
    <property type="entry name" value="HUPs"/>
    <property type="match status" value="1"/>
</dbReference>
<evidence type="ECO:0000259" key="11">
    <source>
        <dbReference type="Pfam" id="PF20259"/>
    </source>
</evidence>
<feature type="binding site" evidence="9">
    <location>
        <position position="35"/>
    </location>
    <ligand>
        <name>ATP</name>
        <dbReference type="ChEBI" id="CHEBI:30616"/>
    </ligand>
</feature>
<name>A0ABV1E524_9FIRM</name>
<dbReference type="HAMAP" id="MF_00144">
    <property type="entry name" value="tRNA_thiouridyl_MnmA"/>
    <property type="match status" value="1"/>
</dbReference>
<evidence type="ECO:0000313" key="13">
    <source>
        <dbReference type="Proteomes" id="UP001489509"/>
    </source>
</evidence>
<dbReference type="NCBIfam" id="NF001138">
    <property type="entry name" value="PRK00143.1"/>
    <property type="match status" value="1"/>
</dbReference>
<feature type="binding site" evidence="9">
    <location>
        <position position="117"/>
    </location>
    <ligand>
        <name>ATP</name>
        <dbReference type="ChEBI" id="CHEBI:30616"/>
    </ligand>
</feature>
<keyword evidence="3 9" id="KW-0819">tRNA processing</keyword>
<dbReference type="CDD" id="cd01998">
    <property type="entry name" value="MnmA_TRMU-like"/>
    <property type="match status" value="1"/>
</dbReference>
<comment type="caution">
    <text evidence="9">Lacks conserved residue(s) required for the propagation of feature annotation.</text>
</comment>
<dbReference type="InterPro" id="IPR004506">
    <property type="entry name" value="MnmA-like"/>
</dbReference>
<comment type="catalytic activity">
    <reaction evidence="8 9">
        <text>S-sulfanyl-L-cysteinyl-[protein] + uridine(34) in tRNA + AH2 + ATP = 2-thiouridine(34) in tRNA + L-cysteinyl-[protein] + A + AMP + diphosphate + H(+)</text>
        <dbReference type="Rhea" id="RHEA:47032"/>
        <dbReference type="Rhea" id="RHEA-COMP:10131"/>
        <dbReference type="Rhea" id="RHEA-COMP:11726"/>
        <dbReference type="Rhea" id="RHEA-COMP:11727"/>
        <dbReference type="Rhea" id="RHEA-COMP:11728"/>
        <dbReference type="ChEBI" id="CHEBI:13193"/>
        <dbReference type="ChEBI" id="CHEBI:15378"/>
        <dbReference type="ChEBI" id="CHEBI:17499"/>
        <dbReference type="ChEBI" id="CHEBI:29950"/>
        <dbReference type="ChEBI" id="CHEBI:30616"/>
        <dbReference type="ChEBI" id="CHEBI:33019"/>
        <dbReference type="ChEBI" id="CHEBI:61963"/>
        <dbReference type="ChEBI" id="CHEBI:65315"/>
        <dbReference type="ChEBI" id="CHEBI:87170"/>
        <dbReference type="ChEBI" id="CHEBI:456215"/>
        <dbReference type="EC" id="2.8.1.13"/>
    </reaction>
</comment>
<keyword evidence="2 9" id="KW-0808">Transferase</keyword>
<dbReference type="InterPro" id="IPR023382">
    <property type="entry name" value="MnmA-like_central_sf"/>
</dbReference>
<evidence type="ECO:0000256" key="7">
    <source>
        <dbReference type="ARBA" id="ARBA00023157"/>
    </source>
</evidence>
<feature type="region of interest" description="Interaction with tRNA" evidence="9">
    <location>
        <begin position="296"/>
        <end position="297"/>
    </location>
</feature>
<comment type="caution">
    <text evidence="12">The sequence shown here is derived from an EMBL/GenBank/DDBJ whole genome shotgun (WGS) entry which is preliminary data.</text>
</comment>
<dbReference type="Proteomes" id="UP001489509">
    <property type="component" value="Unassembled WGS sequence"/>
</dbReference>
<organism evidence="12 13">
    <name type="scientific">Solibaculum intestinale</name>
    <dbReference type="NCBI Taxonomy" id="3133165"/>
    <lineage>
        <taxon>Bacteria</taxon>
        <taxon>Bacillati</taxon>
        <taxon>Bacillota</taxon>
        <taxon>Clostridia</taxon>
        <taxon>Eubacteriales</taxon>
        <taxon>Oscillospiraceae</taxon>
        <taxon>Solibaculum</taxon>
    </lineage>
</organism>
<evidence type="ECO:0000256" key="2">
    <source>
        <dbReference type="ARBA" id="ARBA00022679"/>
    </source>
</evidence>
<reference evidence="12 13" key="1">
    <citation type="submission" date="2024-03" db="EMBL/GenBank/DDBJ databases">
        <title>Human intestinal bacterial collection.</title>
        <authorList>
            <person name="Pauvert C."/>
            <person name="Hitch T.C.A."/>
            <person name="Clavel T."/>
        </authorList>
    </citation>
    <scope>NUCLEOTIDE SEQUENCE [LARGE SCALE GENOMIC DNA]</scope>
    <source>
        <strain evidence="12 13">CLA-JM-H44</strain>
    </source>
</reference>
<keyword evidence="13" id="KW-1185">Reference proteome</keyword>
<gene>
    <name evidence="9 12" type="primary">mnmA</name>
    <name evidence="12" type="ORF">WMO26_13090</name>
</gene>
<keyword evidence="6 9" id="KW-0694">RNA-binding</keyword>
<evidence type="ECO:0000259" key="10">
    <source>
        <dbReference type="Pfam" id="PF20258"/>
    </source>
</evidence>
<evidence type="ECO:0000313" key="12">
    <source>
        <dbReference type="EMBL" id="MEQ2441767.1"/>
    </source>
</evidence>
<dbReference type="Gene3D" id="2.40.30.10">
    <property type="entry name" value="Translation factors"/>
    <property type="match status" value="1"/>
</dbReference>
<dbReference type="EC" id="2.8.1.13" evidence="9"/>
<evidence type="ECO:0000256" key="6">
    <source>
        <dbReference type="ARBA" id="ARBA00022884"/>
    </source>
</evidence>
<keyword evidence="7 9" id="KW-1015">Disulfide bond</keyword>
<feature type="binding site" evidence="9">
    <location>
        <begin position="9"/>
        <end position="16"/>
    </location>
    <ligand>
        <name>ATP</name>
        <dbReference type="ChEBI" id="CHEBI:30616"/>
    </ligand>
</feature>
<feature type="site" description="Interaction with tRNA" evidence="9">
    <location>
        <position position="118"/>
    </location>
</feature>
<comment type="function">
    <text evidence="9">Catalyzes the 2-thiolation of uridine at the wobble position (U34) of tRNA, leading to the formation of s(2)U34.</text>
</comment>
<keyword evidence="5 9" id="KW-0067">ATP-binding</keyword>
<evidence type="ECO:0000256" key="9">
    <source>
        <dbReference type="HAMAP-Rule" id="MF_00144"/>
    </source>
</evidence>
<dbReference type="RefSeq" id="WP_349221075.1">
    <property type="nucleotide sequence ID" value="NZ_JBBMFD010000042.1"/>
</dbReference>
<evidence type="ECO:0000256" key="8">
    <source>
        <dbReference type="ARBA" id="ARBA00051542"/>
    </source>
</evidence>
<evidence type="ECO:0000256" key="1">
    <source>
        <dbReference type="ARBA" id="ARBA00022555"/>
    </source>
</evidence>
<feature type="domain" description="tRNA-specific 2-thiouridylase MnmA-like central" evidence="11">
    <location>
        <begin position="207"/>
        <end position="261"/>
    </location>
</feature>
<dbReference type="EMBL" id="JBBMFD010000042">
    <property type="protein sequence ID" value="MEQ2441767.1"/>
    <property type="molecule type" value="Genomic_DNA"/>
</dbReference>
<keyword evidence="4 9" id="KW-0547">Nucleotide-binding</keyword>
<dbReference type="PANTHER" id="PTHR11933">
    <property type="entry name" value="TRNA 5-METHYLAMINOMETHYL-2-THIOURIDYLATE -METHYLTRANSFERASE"/>
    <property type="match status" value="1"/>
</dbReference>
<keyword evidence="1 9" id="KW-0820">tRNA-binding</keyword>
<feature type="site" description="Interaction with tRNA" evidence="9">
    <location>
        <position position="329"/>
    </location>
</feature>
<comment type="similarity">
    <text evidence="9">Belongs to the MnmA/TRMU family.</text>
</comment>
<dbReference type="Pfam" id="PF03054">
    <property type="entry name" value="tRNA_Me_trans"/>
    <property type="match status" value="1"/>
</dbReference>